<organism evidence="3 4">
    <name type="scientific">Ramlibacter henchirensis</name>
    <dbReference type="NCBI Taxonomy" id="204072"/>
    <lineage>
        <taxon>Bacteria</taxon>
        <taxon>Pseudomonadati</taxon>
        <taxon>Pseudomonadota</taxon>
        <taxon>Betaproteobacteria</taxon>
        <taxon>Burkholderiales</taxon>
        <taxon>Comamonadaceae</taxon>
        <taxon>Ramlibacter</taxon>
    </lineage>
</organism>
<feature type="active site" evidence="1">
    <location>
        <position position="116"/>
    </location>
</feature>
<feature type="active site" evidence="1">
    <location>
        <position position="123"/>
    </location>
</feature>
<keyword evidence="1" id="KW-0443">Lipid metabolism</keyword>
<gene>
    <name evidence="1 3" type="primary">clsB</name>
    <name evidence="3" type="ORF">EZ313_17685</name>
</gene>
<dbReference type="GO" id="GO:0032049">
    <property type="term" value="P:cardiolipin biosynthetic process"/>
    <property type="evidence" value="ECO:0007669"/>
    <property type="project" value="InterPro"/>
</dbReference>
<dbReference type="RefSeq" id="WP_135264570.1">
    <property type="nucleotide sequence ID" value="NZ_SMLM01000002.1"/>
</dbReference>
<dbReference type="SMART" id="SM00155">
    <property type="entry name" value="PLDc"/>
    <property type="match status" value="2"/>
</dbReference>
<dbReference type="CDD" id="cd09159">
    <property type="entry name" value="PLDc_ybhO_like_2"/>
    <property type="match status" value="1"/>
</dbReference>
<comment type="function">
    <text evidence="1">Catalyzes the phosphatidyl group transfer from one phosphatidylglycerol molecule to another to form cardiolipin (CL) (diphosphatidylglycerol) and glycerol.</text>
</comment>
<dbReference type="NCBIfam" id="NF008427">
    <property type="entry name" value="PRK11263.1"/>
    <property type="match status" value="1"/>
</dbReference>
<evidence type="ECO:0000259" key="2">
    <source>
        <dbReference type="PROSITE" id="PS50035"/>
    </source>
</evidence>
<dbReference type="Pfam" id="PF13091">
    <property type="entry name" value="PLDc_2"/>
    <property type="match status" value="2"/>
</dbReference>
<dbReference type="PROSITE" id="PS50035">
    <property type="entry name" value="PLD"/>
    <property type="match status" value="2"/>
</dbReference>
<dbReference type="HAMAP" id="MF_01917">
    <property type="entry name" value="Cardiolipin_synth_ClsB"/>
    <property type="match status" value="1"/>
</dbReference>
<keyword evidence="1" id="KW-0444">Lipid biosynthesis</keyword>
<dbReference type="EC" id="2.7.8.-" evidence="1"/>
<feature type="active site" evidence="1">
    <location>
        <position position="118"/>
    </location>
</feature>
<dbReference type="Proteomes" id="UP000298180">
    <property type="component" value="Unassembled WGS sequence"/>
</dbReference>
<proteinExistence type="inferred from homology"/>
<dbReference type="PANTHER" id="PTHR21248">
    <property type="entry name" value="CARDIOLIPIN SYNTHASE"/>
    <property type="match status" value="1"/>
</dbReference>
<name>A0A4Z0BUP7_9BURK</name>
<dbReference type="PANTHER" id="PTHR21248:SF22">
    <property type="entry name" value="PHOSPHOLIPASE D"/>
    <property type="match status" value="1"/>
</dbReference>
<accession>A0A4Z0BUP7</accession>
<dbReference type="GO" id="GO:0008808">
    <property type="term" value="F:cardiolipin synthase activity"/>
    <property type="evidence" value="ECO:0007669"/>
    <property type="project" value="InterPro"/>
</dbReference>
<dbReference type="SUPFAM" id="SSF56024">
    <property type="entry name" value="Phospholipase D/nuclease"/>
    <property type="match status" value="2"/>
</dbReference>
<comment type="subcellular location">
    <subcellularLocation>
        <location evidence="1">Cell membrane</location>
        <topology evidence="1">Peripheral membrane protein</topology>
    </subcellularLocation>
</comment>
<keyword evidence="1" id="KW-0472">Membrane</keyword>
<keyword evidence="1" id="KW-1003">Cell membrane</keyword>
<reference evidence="3 4" key="1">
    <citation type="submission" date="2019-03" db="EMBL/GenBank/DDBJ databases">
        <title>Ramlibacter henchirensis DSM 14656, whole genome shotgun sequence.</title>
        <authorList>
            <person name="Zhang X."/>
            <person name="Feng G."/>
            <person name="Zhu H."/>
        </authorList>
    </citation>
    <scope>NUCLEOTIDE SEQUENCE [LARGE SCALE GENOMIC DNA]</scope>
    <source>
        <strain evidence="3 4">DSM 14656</strain>
    </source>
</reference>
<keyword evidence="1" id="KW-0808">Transferase</keyword>
<comment type="catalytic activity">
    <reaction evidence="1">
        <text>2 a 1,2-diacyl-sn-glycero-3-phospho-(1'-sn-glycerol) = a cardiolipin + glycerol</text>
        <dbReference type="Rhea" id="RHEA:31451"/>
        <dbReference type="ChEBI" id="CHEBI:17754"/>
        <dbReference type="ChEBI" id="CHEBI:62237"/>
        <dbReference type="ChEBI" id="CHEBI:64716"/>
    </reaction>
</comment>
<protein>
    <recommendedName>
        <fullName evidence="1">Cardiolipin synthase B</fullName>
        <shortName evidence="1">CL synthase</shortName>
        <ecNumber evidence="1">2.7.8.-</ecNumber>
    </recommendedName>
</protein>
<comment type="caution">
    <text evidence="3">The sequence shown here is derived from an EMBL/GenBank/DDBJ whole genome shotgun (WGS) entry which is preliminary data.</text>
</comment>
<feature type="domain" description="PLD phosphodiesterase" evidence="2">
    <location>
        <begin position="111"/>
        <end position="138"/>
    </location>
</feature>
<evidence type="ECO:0000313" key="4">
    <source>
        <dbReference type="Proteomes" id="UP000298180"/>
    </source>
</evidence>
<feature type="active site" evidence="1">
    <location>
        <position position="314"/>
    </location>
</feature>
<sequence>MPHRIPPLRAGHSLQLLEGSAEYFPALVTAIDAARQEVWLETYILDFTAASAEVVWALERAARRGVSVRVVVDGFGSGPMPAAWRERLLEAGVDWRVFAPVGRFGVLTPSSWRRLHRKLCVVDERVAFCGGINILDDLHDPNHGPLPAPRLDFAVQVTGPLVAQVRAAMLRLWQRMRAFEALRRGGLSGALTSLRASRPAEPLPRAAPTARQGSRAALVLRDNFRHRTNIERAYRRAIGRARSEVIIANAYFVPGRKMREALINAARRGVRVVLLLQGRYEYFMQYYAARPIYGALLRAGVDIHEYSPSFLHAKVAVIDGRWATVGSSNIDPLSLLLAREANLVIEDAGFAQALRARLLHAVAQEGEPMEAEQYAQRPLRQRLLERIAQVVMRLALTIEGKRTYW</sequence>
<dbReference type="InterPro" id="IPR001736">
    <property type="entry name" value="PLipase_D/transphosphatidylase"/>
</dbReference>
<evidence type="ECO:0000313" key="3">
    <source>
        <dbReference type="EMBL" id="TFZ03047.1"/>
    </source>
</evidence>
<keyword evidence="1" id="KW-1208">Phospholipid metabolism</keyword>
<dbReference type="CDD" id="cd09110">
    <property type="entry name" value="PLDc_CLS_1"/>
    <property type="match status" value="1"/>
</dbReference>
<feature type="active site" evidence="1">
    <location>
        <position position="319"/>
    </location>
</feature>
<feature type="domain" description="PLD phosphodiesterase" evidence="2">
    <location>
        <begin position="307"/>
        <end position="334"/>
    </location>
</feature>
<dbReference type="AlphaFoldDB" id="A0A4Z0BUP7"/>
<dbReference type="OrthoDB" id="9762009at2"/>
<evidence type="ECO:0000256" key="1">
    <source>
        <dbReference type="HAMAP-Rule" id="MF_01917"/>
    </source>
</evidence>
<feature type="active site" evidence="1">
    <location>
        <position position="312"/>
    </location>
</feature>
<dbReference type="EMBL" id="SMLM01000002">
    <property type="protein sequence ID" value="TFZ03047.1"/>
    <property type="molecule type" value="Genomic_DNA"/>
</dbReference>
<keyword evidence="1" id="KW-0594">Phospholipid biosynthesis</keyword>
<dbReference type="InterPro" id="IPR030872">
    <property type="entry name" value="Cardiolipin_synth_ClsB"/>
</dbReference>
<keyword evidence="4" id="KW-1185">Reference proteome</keyword>
<comment type="similarity">
    <text evidence="1">Belongs to the phospholipase D family. Cardiolipin synthase subfamily. ClsB sub-subfamily.</text>
</comment>
<dbReference type="InterPro" id="IPR025202">
    <property type="entry name" value="PLD-like_dom"/>
</dbReference>
<dbReference type="GO" id="GO:0005886">
    <property type="term" value="C:plasma membrane"/>
    <property type="evidence" value="ECO:0007669"/>
    <property type="project" value="UniProtKB-SubCell"/>
</dbReference>
<dbReference type="Gene3D" id="3.30.870.10">
    <property type="entry name" value="Endonuclease Chain A"/>
    <property type="match status" value="2"/>
</dbReference>